<feature type="compositionally biased region" description="Polar residues" evidence="5">
    <location>
        <begin position="1120"/>
        <end position="1140"/>
    </location>
</feature>
<dbReference type="Gene3D" id="2.10.10.20">
    <property type="entry name" value="Carbohydrate-binding module superfamily 5/12"/>
    <property type="match status" value="1"/>
</dbReference>
<dbReference type="Proteomes" id="UP000019434">
    <property type="component" value="Chromosome"/>
</dbReference>
<dbReference type="Gene3D" id="2.60.40.10">
    <property type="entry name" value="Immunoglobulins"/>
    <property type="match status" value="1"/>
</dbReference>
<evidence type="ECO:0000256" key="4">
    <source>
        <dbReference type="ARBA" id="ARBA00023295"/>
    </source>
</evidence>
<dbReference type="SMART" id="SM00636">
    <property type="entry name" value="Glyco_18"/>
    <property type="match status" value="1"/>
</dbReference>
<dbReference type="InterPro" id="IPR003610">
    <property type="entry name" value="CBM5/12"/>
</dbReference>
<dbReference type="CDD" id="cd12204">
    <property type="entry name" value="CBD_like"/>
    <property type="match status" value="1"/>
</dbReference>
<evidence type="ECO:0000256" key="1">
    <source>
        <dbReference type="ARBA" id="ARBA00009121"/>
    </source>
</evidence>
<dbReference type="SUPFAM" id="SSF54556">
    <property type="entry name" value="Chitinase insertion domain"/>
    <property type="match status" value="1"/>
</dbReference>
<sequence>MNRRQFLSMAVVAVMLFAVVPAVVPFFGLVSASQIQLSGSAVAWDVVNLTWTPVENAKAYEIYRSTDPTNVISPENLLVVVNWSSYPQYEPGKTYLQGDIVEYDGKIWRAKYWTQSAPGGDAWELIGDATPATEYLDQYHLKANTTYFYAVVPVLSDGSKGTPSGILQVTTPYEPYRVIVYYISWARYARKFYVSDIPWDKVTHVNYAFLDLKEDGTVTYYDTYADPLNLEEIKKYKEKYPAVKVLVSVGGWTLSKYFSPVAADPAKRQRFAESVLEIIRKYNLDGVDIDWEYPGGGGLESNYVSPDDGKNFVLLLKTIREVFDQAEKVDHKDYLITAAVPADPLKASRINWTEASKYLDSINVMTYDYHGAWENVTGHNAPLYADPNAPYTDPNVKWNFNVNASIQWYISHVPDKTKITLGLPFYGRSFANVPPTNNGLYQSFSGTPDGTWGPASETYGVMDYWDIADKIASGEYERHWDPIAMVPYAYSPTKKVFISYDDPESIGIKVDYALKNGIGGVMVWEITADRKPGTSDHPLLDTILEHLKEKPPAWIPDTYYIGSSVPANLTVPEPVYNETTPSTGNESPVNQTTPDNSTSEGSAPSDNQTVPDNSTSGDTGVPDNQTDTTPDNQTGTTPSNETGSTPGTPAENVTLYKPGTISVKHTNWGTGGEYDITLNLGGQYDWELYVKLEGATLASYWSADKSTNGTWIVFTPKSWNRGPTASFGFTYQGSVENITMVLVINGVVWDVWPEGPVPADFSSLSSVPSETTNGGTDNSNVAIAAKVSWPDRVFSPYVDITLWPTPSISEMMKKTGVRFFNLAFIIASSDGTCTPAWAGAYKVSDGFYVDEINKVRQMGGDVLIAFGGANGPYLAEKCSTPEELAQAIEEVIKTYNATWLTFDVEGSYLQDTAQNDRRAKALAIIQRKYPNVHIGFTLPVLPSGLTQPGIDLLKNAIQNGVRIDRVDIMAMDYGDWAAPNPDGKMGDYAIQAAQNTFKQLKELFPNKSDAEIWKMISITPMIGVNDVTSEVFYPSDAWKLLDWANETGVGMLSMWSMTRDHPGSGAVSPHHSSLPDIEDYEFSRIFNLYTDQSNLPPLSFTPELGPVPREDNQTEAVPVNETQSDGGASSNQTTTDNQTVQEEPQDTTPTNQTETTPSNQTAPDDSTSGGSETPADQTGDLVKPGAISVKVTDWGSTEYDVTLDLGGQYDWVVRVKLKDGSRITSIWSVNKAEENGWIVLTPVSWNKGPTASFGFIASGSKPVEQMVLEVNGQVWDVWPEGSSVPSENTENQTTSDNSTSESPSTPSENQTVPDNGTAYVPAGSGLPEHFFAPYIDMTLTDVHRPLVEYYNLTGTPYFTLAFVLYGSAQNGPSWGGKLPLDYYLNEVKELREAGGDVIIAFGGAVGPYLCQQAQNAEQLANWYLQVIDLYNATYLDFDIESSVNADLLADALLIVQRERNVSISFTLPSDPGAGLVGNGYSIIQTMVQKGVKIDRVNVMTMDYYWTPSNADNAIKVAEHLFSQLKSLYPSKSDEEIWGMIGLTPMIGVNDDHSVFTLSDAQKLVDWAVEHKIRALAFWSVDRDHPGPEGQVSPLHRGTSDPDWAYSHVFVQFMNAFVNDSSASAQAVAVPV</sequence>
<dbReference type="KEGG" id="tnu:BD01_1065"/>
<evidence type="ECO:0000256" key="2">
    <source>
        <dbReference type="ARBA" id="ARBA00022801"/>
    </source>
</evidence>
<dbReference type="SMART" id="SM00637">
    <property type="entry name" value="CBD_II"/>
    <property type="match status" value="2"/>
</dbReference>
<keyword evidence="3" id="KW-0119">Carbohydrate metabolism</keyword>
<dbReference type="GO" id="GO:0005975">
    <property type="term" value="P:carbohydrate metabolic process"/>
    <property type="evidence" value="ECO:0007669"/>
    <property type="project" value="InterPro"/>
</dbReference>
<dbReference type="InterPro" id="IPR013783">
    <property type="entry name" value="Ig-like_fold"/>
</dbReference>
<dbReference type="GO" id="GO:0005576">
    <property type="term" value="C:extracellular region"/>
    <property type="evidence" value="ECO:0007669"/>
    <property type="project" value="InterPro"/>
</dbReference>
<feature type="domain" description="CBM2" evidence="6">
    <location>
        <begin position="1173"/>
        <end position="1278"/>
    </location>
</feature>
<feature type="domain" description="GH18" evidence="7">
    <location>
        <begin position="1329"/>
        <end position="1601"/>
    </location>
</feature>
<dbReference type="SUPFAM" id="SSF51055">
    <property type="entry name" value="Carbohydrate binding domain"/>
    <property type="match status" value="1"/>
</dbReference>
<dbReference type="InterPro" id="IPR011583">
    <property type="entry name" value="Chitinase_II/V-like_cat"/>
</dbReference>
<feature type="compositionally biased region" description="Polar residues" evidence="5">
    <location>
        <begin position="1283"/>
        <end position="1292"/>
    </location>
</feature>
<feature type="domain" description="CBM2" evidence="6">
    <location>
        <begin position="644"/>
        <end position="752"/>
    </location>
</feature>
<dbReference type="InterPro" id="IPR001579">
    <property type="entry name" value="Glyco_hydro_18_chit_AS"/>
</dbReference>
<dbReference type="CDD" id="cd06543">
    <property type="entry name" value="GH18_PF-ChiA-like"/>
    <property type="match status" value="2"/>
</dbReference>
<dbReference type="RefSeq" id="WP_245599275.1">
    <property type="nucleotide sequence ID" value="NZ_CP007264.1"/>
</dbReference>
<dbReference type="PROSITE" id="PS51910">
    <property type="entry name" value="GH18_2"/>
    <property type="match status" value="2"/>
</dbReference>
<evidence type="ECO:0000259" key="7">
    <source>
        <dbReference type="PROSITE" id="PS51910"/>
    </source>
</evidence>
<dbReference type="SUPFAM" id="SSF49384">
    <property type="entry name" value="Carbohydrate-binding domain"/>
    <property type="match status" value="2"/>
</dbReference>
<dbReference type="SUPFAM" id="SSF51445">
    <property type="entry name" value="(Trans)glycosidases"/>
    <property type="match status" value="3"/>
</dbReference>
<dbReference type="eggNOG" id="arCOG07840">
    <property type="taxonomic scope" value="Archaea"/>
</dbReference>
<dbReference type="STRING" id="195522.BD01_1065"/>
<dbReference type="CDD" id="cd06548">
    <property type="entry name" value="GH18_chitinase"/>
    <property type="match status" value="1"/>
</dbReference>
<dbReference type="InterPro" id="IPR036573">
    <property type="entry name" value="CBM_sf_5/12"/>
</dbReference>
<keyword evidence="2" id="KW-0378">Hydrolase</keyword>
<proteinExistence type="inferred from homology"/>
<feature type="region of interest" description="Disordered" evidence="5">
    <location>
        <begin position="1279"/>
        <end position="1319"/>
    </location>
</feature>
<dbReference type="InterPro" id="IPR012291">
    <property type="entry name" value="CBM2_carb-bd_dom_sf"/>
</dbReference>
<dbReference type="InterPro" id="IPR008965">
    <property type="entry name" value="CBM2/CBM3_carb-bd_dom_sf"/>
</dbReference>
<feature type="compositionally biased region" description="Polar residues" evidence="5">
    <location>
        <begin position="1162"/>
        <end position="1176"/>
    </location>
</feature>
<dbReference type="InterPro" id="IPR001223">
    <property type="entry name" value="Glyco_hydro18_cat"/>
</dbReference>
<dbReference type="Gene3D" id="3.20.20.80">
    <property type="entry name" value="Glycosidases"/>
    <property type="match status" value="3"/>
</dbReference>
<keyword evidence="4" id="KW-0326">Glycosidase</keyword>
<evidence type="ECO:0000313" key="8">
    <source>
        <dbReference type="EMBL" id="AHL22682.1"/>
    </source>
</evidence>
<dbReference type="PROSITE" id="PS01095">
    <property type="entry name" value="GH18_1"/>
    <property type="match status" value="1"/>
</dbReference>
<accession>W8NU61</accession>
<organism evidence="8 9">
    <name type="scientific">Thermococcus nautili</name>
    <dbReference type="NCBI Taxonomy" id="195522"/>
    <lineage>
        <taxon>Archaea</taxon>
        <taxon>Methanobacteriati</taxon>
        <taxon>Methanobacteriota</taxon>
        <taxon>Thermococci</taxon>
        <taxon>Thermococcales</taxon>
        <taxon>Thermococcaceae</taxon>
        <taxon>Thermococcus</taxon>
    </lineage>
</organism>
<dbReference type="SMART" id="SM00495">
    <property type="entry name" value="ChtBD3"/>
    <property type="match status" value="1"/>
</dbReference>
<dbReference type="InterPro" id="IPR001919">
    <property type="entry name" value="CBD2"/>
</dbReference>
<dbReference type="Pfam" id="PF00704">
    <property type="entry name" value="Glyco_hydro_18"/>
    <property type="match status" value="1"/>
</dbReference>
<feature type="domain" description="GH18" evidence="7">
    <location>
        <begin position="176"/>
        <end position="550"/>
    </location>
</feature>
<dbReference type="InterPro" id="IPR017853">
    <property type="entry name" value="GH"/>
</dbReference>
<feature type="region of interest" description="Disordered" evidence="5">
    <location>
        <begin position="1095"/>
        <end position="1184"/>
    </location>
</feature>
<dbReference type="GeneID" id="71811868"/>
<dbReference type="GO" id="GO:0008061">
    <property type="term" value="F:chitin binding"/>
    <property type="evidence" value="ECO:0007669"/>
    <property type="project" value="InterPro"/>
</dbReference>
<name>W8NU61_9EURY</name>
<dbReference type="Gene3D" id="2.60.40.290">
    <property type="match status" value="2"/>
</dbReference>
<feature type="compositionally biased region" description="Low complexity" evidence="5">
    <location>
        <begin position="1146"/>
        <end position="1161"/>
    </location>
</feature>
<dbReference type="Gene3D" id="3.10.50.10">
    <property type="match status" value="1"/>
</dbReference>
<comment type="similarity">
    <text evidence="1">Belongs to the glycosyl hydrolase 18 family. Chitinase class II subfamily.</text>
</comment>
<evidence type="ECO:0000256" key="3">
    <source>
        <dbReference type="ARBA" id="ARBA00023277"/>
    </source>
</evidence>
<dbReference type="Pfam" id="PF02839">
    <property type="entry name" value="CBM_5_12"/>
    <property type="match status" value="1"/>
</dbReference>
<protein>
    <submittedName>
        <fullName evidence="8">Chitinase</fullName>
    </submittedName>
</protein>
<evidence type="ECO:0000313" key="9">
    <source>
        <dbReference type="Proteomes" id="UP000019434"/>
    </source>
</evidence>
<dbReference type="eggNOG" id="arCOG07581">
    <property type="taxonomic scope" value="Archaea"/>
</dbReference>
<keyword evidence="9" id="KW-1185">Reference proteome</keyword>
<dbReference type="InterPro" id="IPR029070">
    <property type="entry name" value="Chitinase_insertion_sf"/>
</dbReference>
<feature type="compositionally biased region" description="Polar residues" evidence="5">
    <location>
        <begin position="577"/>
        <end position="618"/>
    </location>
</feature>
<evidence type="ECO:0000256" key="5">
    <source>
        <dbReference type="SAM" id="MobiDB-lite"/>
    </source>
</evidence>
<dbReference type="EMBL" id="CP007264">
    <property type="protein sequence ID" value="AHL22682.1"/>
    <property type="molecule type" value="Genomic_DNA"/>
</dbReference>
<dbReference type="PROSITE" id="PS51173">
    <property type="entry name" value="CBM2"/>
    <property type="match status" value="2"/>
</dbReference>
<dbReference type="HOGENOM" id="CLU_243139_0_0_2"/>
<evidence type="ECO:0000259" key="6">
    <source>
        <dbReference type="PROSITE" id="PS51173"/>
    </source>
</evidence>
<dbReference type="GO" id="GO:0030247">
    <property type="term" value="F:polysaccharide binding"/>
    <property type="evidence" value="ECO:0007669"/>
    <property type="project" value="InterPro"/>
</dbReference>
<feature type="compositionally biased region" description="Low complexity" evidence="5">
    <location>
        <begin position="622"/>
        <end position="638"/>
    </location>
</feature>
<feature type="region of interest" description="Disordered" evidence="5">
    <location>
        <begin position="572"/>
        <end position="656"/>
    </location>
</feature>
<dbReference type="PANTHER" id="PTHR42976:SF1">
    <property type="entry name" value="GH18 DOMAIN-CONTAINING PROTEIN-RELATED"/>
    <property type="match status" value="1"/>
</dbReference>
<feature type="compositionally biased region" description="Low complexity" evidence="5">
    <location>
        <begin position="1293"/>
        <end position="1309"/>
    </location>
</feature>
<dbReference type="InterPro" id="IPR052750">
    <property type="entry name" value="GH18_Chitinase"/>
</dbReference>
<dbReference type="GO" id="GO:0004553">
    <property type="term" value="F:hydrolase activity, hydrolyzing O-glycosyl compounds"/>
    <property type="evidence" value="ECO:0007669"/>
    <property type="project" value="InterPro"/>
</dbReference>
<dbReference type="PANTHER" id="PTHR42976">
    <property type="entry name" value="BIFUNCTIONAL CHITINASE/LYSOZYME-RELATED"/>
    <property type="match status" value="1"/>
</dbReference>
<reference evidence="8 9" key="1">
    <citation type="submission" date="2014-02" db="EMBL/GenBank/DDBJ databases">
        <title>Genome Sequence of an Hyperthermophilic Archaeon, Thermococcus nautili 30-1, producing viral vesicles.</title>
        <authorList>
            <person name="Oberto J."/>
            <person name="Gaudin M."/>
            <person name="Cossu M."/>
            <person name="Gorlas A."/>
            <person name="Slesarev A."/>
            <person name="Marguet E."/>
            <person name="Forterre P."/>
        </authorList>
    </citation>
    <scope>NUCLEOTIDE SEQUENCE [LARGE SCALE GENOMIC DNA]</scope>
    <source>
        <strain evidence="8 9">30-1</strain>
    </source>
</reference>
<gene>
    <name evidence="8" type="ORF">BD01_1065</name>
</gene>